<evidence type="ECO:0000256" key="2">
    <source>
        <dbReference type="SAM" id="SignalP"/>
    </source>
</evidence>
<keyword evidence="4" id="KW-1185">Reference proteome</keyword>
<organism evidence="3 4">
    <name type="scientific">Paenibacillus agaridevorans</name>
    <dbReference type="NCBI Taxonomy" id="171404"/>
    <lineage>
        <taxon>Bacteria</taxon>
        <taxon>Bacillati</taxon>
        <taxon>Bacillota</taxon>
        <taxon>Bacilli</taxon>
        <taxon>Bacillales</taxon>
        <taxon>Paenibacillaceae</taxon>
        <taxon>Paenibacillus</taxon>
    </lineage>
</organism>
<dbReference type="SUPFAM" id="SSF53850">
    <property type="entry name" value="Periplasmic binding protein-like II"/>
    <property type="match status" value="1"/>
</dbReference>
<dbReference type="PANTHER" id="PTHR43649:SF12">
    <property type="entry name" value="DIACETYLCHITOBIOSE BINDING PROTEIN DASA"/>
    <property type="match status" value="1"/>
</dbReference>
<sequence length="575" mass="65752">MGKWSTVILIAALAFNTACANNNREQKNNNAGEQAPTNQGETGAQENPREKVGLSFWAAELWASSPPGRQEDPIMKHIEEKFNIELDMETQPSDEKLAAILATNDLKDIMVIPKKNFDQMKSLVIDMEPLLEKYGQDIKKNISPETISYYKEMFGDGQLKFLGSEISTDGPVLPETIWAGPYVRWDYYKELGYPAIETPDDYIKVVADMKKLHPNNEDGKPYHGFSLWLDWGYGILADHWNVRRQGAEVIGGLTNILQIDRESFEYFNKYTNENSGFWADLDFWNKANKAGLIDPDSWTQKYDQAVQKYNTGQVLATYINWVIGGSNSYLQSKKIYDKGWTADNPIPMSGENYYYNTANKGQNFVYAISKDSKNPERAMELINYFYSVEGVLTIINGIEGQDWVNENGEYTYTDTYFENEKDAENALKFGYRKYANQSGLDITGFIPGTKNPLDFRNNQSYMEIQLEKPENALKKEITSYYNAEFPNKIPPKGQEYGKTRIAELSPLLPPSEPDEIKLISDRIVNYLNQEVIKLILADDFVAHKAKIIKELEKMGIDKVYTFWDGEMQKALSELN</sequence>
<accession>A0A2R5EL30</accession>
<comment type="caution">
    <text evidence="3">The sequence shown here is derived from an EMBL/GenBank/DDBJ whole genome shotgun (WGS) entry which is preliminary data.</text>
</comment>
<evidence type="ECO:0000313" key="4">
    <source>
        <dbReference type="Proteomes" id="UP000245202"/>
    </source>
</evidence>
<gene>
    <name evidence="3" type="ORF">PAT3040_01898</name>
</gene>
<dbReference type="AlphaFoldDB" id="A0A2R5EL30"/>
<dbReference type="InterPro" id="IPR050490">
    <property type="entry name" value="Bact_solute-bd_prot1"/>
</dbReference>
<keyword evidence="2" id="KW-0732">Signal</keyword>
<feature type="signal peptide" evidence="2">
    <location>
        <begin position="1"/>
        <end position="20"/>
    </location>
</feature>
<evidence type="ECO:0008006" key="5">
    <source>
        <dbReference type="Google" id="ProtNLM"/>
    </source>
</evidence>
<proteinExistence type="predicted"/>
<reference evidence="3 4" key="1">
    <citation type="submission" date="2017-08" db="EMBL/GenBank/DDBJ databases">
        <title>Substantial Increase in Enzyme Production by Combined Drug-Resistance Mutations in Paenibacillus agaridevorans.</title>
        <authorList>
            <person name="Tanaka Y."/>
            <person name="Funane K."/>
            <person name="Hosaka T."/>
            <person name="Shiwa Y."/>
            <person name="Fujita N."/>
            <person name="Miyazaki T."/>
            <person name="Yoshikawa H."/>
            <person name="Murakami K."/>
            <person name="Kasahara K."/>
            <person name="Inaoka T."/>
            <person name="Hiraga Y."/>
            <person name="Ochi K."/>
        </authorList>
    </citation>
    <scope>NUCLEOTIDE SEQUENCE [LARGE SCALE GENOMIC DNA]</scope>
    <source>
        <strain evidence="3 4">T-3040</strain>
    </source>
</reference>
<feature type="compositionally biased region" description="Polar residues" evidence="1">
    <location>
        <begin position="31"/>
        <end position="45"/>
    </location>
</feature>
<evidence type="ECO:0000256" key="1">
    <source>
        <dbReference type="SAM" id="MobiDB-lite"/>
    </source>
</evidence>
<dbReference type="EMBL" id="BDQX01000091">
    <property type="protein sequence ID" value="GBG07350.1"/>
    <property type="molecule type" value="Genomic_DNA"/>
</dbReference>
<dbReference type="Gene3D" id="3.40.190.10">
    <property type="entry name" value="Periplasmic binding protein-like II"/>
    <property type="match status" value="2"/>
</dbReference>
<dbReference type="PANTHER" id="PTHR43649">
    <property type="entry name" value="ARABINOSE-BINDING PROTEIN-RELATED"/>
    <property type="match status" value="1"/>
</dbReference>
<dbReference type="Proteomes" id="UP000245202">
    <property type="component" value="Unassembled WGS sequence"/>
</dbReference>
<protein>
    <recommendedName>
        <fullName evidence="5">ABC transporter substrate-binding protein</fullName>
    </recommendedName>
</protein>
<name>A0A2R5EL30_9BACL</name>
<feature type="region of interest" description="Disordered" evidence="1">
    <location>
        <begin position="24"/>
        <end position="48"/>
    </location>
</feature>
<evidence type="ECO:0000313" key="3">
    <source>
        <dbReference type="EMBL" id="GBG07350.1"/>
    </source>
</evidence>
<feature type="chain" id="PRO_5015361084" description="ABC transporter substrate-binding protein" evidence="2">
    <location>
        <begin position="21"/>
        <end position="575"/>
    </location>
</feature>